<dbReference type="GO" id="GO:0016301">
    <property type="term" value="F:kinase activity"/>
    <property type="evidence" value="ECO:0007669"/>
    <property type="project" value="UniProtKB-KW"/>
</dbReference>
<evidence type="ECO:0000256" key="1">
    <source>
        <dbReference type="ARBA" id="ARBA00010688"/>
    </source>
</evidence>
<dbReference type="RefSeq" id="WP_138473915.1">
    <property type="nucleotide sequence ID" value="NZ_VBTH01000003.1"/>
</dbReference>
<comment type="similarity">
    <text evidence="1 4">Belongs to the carbohydrate kinase PfkB family.</text>
</comment>
<evidence type="ECO:0000313" key="6">
    <source>
        <dbReference type="EMBL" id="TLQ05166.1"/>
    </source>
</evidence>
<feature type="domain" description="Carbohydrate kinase PfkB" evidence="5">
    <location>
        <begin position="4"/>
        <end position="290"/>
    </location>
</feature>
<dbReference type="PANTHER" id="PTHR10584">
    <property type="entry name" value="SUGAR KINASE"/>
    <property type="match status" value="1"/>
</dbReference>
<reference evidence="6 7" key="1">
    <citation type="submission" date="2019-05" db="EMBL/GenBank/DDBJ databases">
        <title>The metagenome of a microbial culture collection derived from dairy environment covers the genomic content of the human microbiome.</title>
        <authorList>
            <person name="Roder T."/>
            <person name="Wuthrich D."/>
            <person name="Sattari Z."/>
            <person name="Von Ah U."/>
            <person name="Bar C."/>
            <person name="Ronchi F."/>
            <person name="Macpherson A.J."/>
            <person name="Ganal-Vonarburg S.C."/>
            <person name="Bruggmann R."/>
            <person name="Vergeres G."/>
        </authorList>
    </citation>
    <scope>NUCLEOTIDE SEQUENCE [LARGE SCALE GENOMIC DNA]</scope>
    <source>
        <strain evidence="6 7">FAM 18815</strain>
    </source>
</reference>
<gene>
    <name evidence="6" type="ORF">FEZ51_02705</name>
</gene>
<keyword evidence="3 4" id="KW-0418">Kinase</keyword>
<accession>A0A5R9BWT8</accession>
<dbReference type="Pfam" id="PF00294">
    <property type="entry name" value="PfkB"/>
    <property type="match status" value="1"/>
</dbReference>
<comment type="caution">
    <text evidence="6">The sequence shown here is derived from an EMBL/GenBank/DDBJ whole genome shotgun (WGS) entry which is preliminary data.</text>
</comment>
<dbReference type="Proteomes" id="UP000305541">
    <property type="component" value="Unassembled WGS sequence"/>
</dbReference>
<dbReference type="PROSITE" id="PS00584">
    <property type="entry name" value="PFKB_KINASES_2"/>
    <property type="match status" value="1"/>
</dbReference>
<dbReference type="InterPro" id="IPR029056">
    <property type="entry name" value="Ribokinase-like"/>
</dbReference>
<evidence type="ECO:0000256" key="2">
    <source>
        <dbReference type="ARBA" id="ARBA00022679"/>
    </source>
</evidence>
<dbReference type="InterPro" id="IPR011611">
    <property type="entry name" value="PfkB_dom"/>
</dbReference>
<dbReference type="GO" id="GO:0006796">
    <property type="term" value="P:phosphate-containing compound metabolic process"/>
    <property type="evidence" value="ECO:0007669"/>
    <property type="project" value="UniProtKB-ARBA"/>
</dbReference>
<evidence type="ECO:0000256" key="4">
    <source>
        <dbReference type="RuleBase" id="RU003704"/>
    </source>
</evidence>
<dbReference type="PANTHER" id="PTHR10584:SF166">
    <property type="entry name" value="RIBOKINASE"/>
    <property type="match status" value="1"/>
</dbReference>
<dbReference type="PRINTS" id="PR00990">
    <property type="entry name" value="RIBOKINASE"/>
</dbReference>
<sequence>MTQNKILVIGAAFVDVIIEVPQLPSPGEDVTGDFQKNQVGGSAFNVYGALNYAEATADLLVPVGRGPYADIVTKTMQRRQFPILLQDDIADNGWDISLVEPSGERSFITMQGIDQLWKSEWFDSLDFQSYQYFYISGYETEQKESLTVILNQLRTRRPDSYVVFDVSPRVQYMAPETIDSFLHSGVIIHGNEDEIKYLSAYSTVEDQLQDIYSKTNSPVIVTLGNRGAGIYDQNGFRIIAGEEVEVRDTIGAGDTHCGGILAGLQRGLSIDGAVKLGNQLSAMVVGQSGGSL</sequence>
<dbReference type="GO" id="GO:0005829">
    <property type="term" value="C:cytosol"/>
    <property type="evidence" value="ECO:0007669"/>
    <property type="project" value="TreeGrafter"/>
</dbReference>
<dbReference type="EMBL" id="VBTH01000003">
    <property type="protein sequence ID" value="TLQ05166.1"/>
    <property type="molecule type" value="Genomic_DNA"/>
</dbReference>
<keyword evidence="2 4" id="KW-0808">Transferase</keyword>
<evidence type="ECO:0000256" key="3">
    <source>
        <dbReference type="ARBA" id="ARBA00022777"/>
    </source>
</evidence>
<protein>
    <submittedName>
        <fullName evidence="6">Ribokinase</fullName>
    </submittedName>
</protein>
<dbReference type="Gene3D" id="3.40.1190.20">
    <property type="match status" value="1"/>
</dbReference>
<evidence type="ECO:0000313" key="7">
    <source>
        <dbReference type="Proteomes" id="UP000305541"/>
    </source>
</evidence>
<dbReference type="InterPro" id="IPR002139">
    <property type="entry name" value="Ribo/fructo_kinase"/>
</dbReference>
<organism evidence="6 7">
    <name type="scientific">Pediococcus stilesii</name>
    <dbReference type="NCBI Taxonomy" id="331679"/>
    <lineage>
        <taxon>Bacteria</taxon>
        <taxon>Bacillati</taxon>
        <taxon>Bacillota</taxon>
        <taxon>Bacilli</taxon>
        <taxon>Lactobacillales</taxon>
        <taxon>Lactobacillaceae</taxon>
        <taxon>Pediococcus</taxon>
    </lineage>
</organism>
<dbReference type="SUPFAM" id="SSF53613">
    <property type="entry name" value="Ribokinase-like"/>
    <property type="match status" value="1"/>
</dbReference>
<evidence type="ECO:0000259" key="5">
    <source>
        <dbReference type="Pfam" id="PF00294"/>
    </source>
</evidence>
<dbReference type="InterPro" id="IPR002173">
    <property type="entry name" value="Carboh/pur_kinase_PfkB_CS"/>
</dbReference>
<proteinExistence type="inferred from homology"/>
<name>A0A5R9BWT8_9LACO</name>
<dbReference type="OrthoDB" id="9775849at2"/>
<dbReference type="AlphaFoldDB" id="A0A5R9BWT8"/>